<evidence type="ECO:0000256" key="4">
    <source>
        <dbReference type="ARBA" id="ARBA00022701"/>
    </source>
</evidence>
<evidence type="ECO:0000256" key="1">
    <source>
        <dbReference type="ARBA" id="ARBA00004245"/>
    </source>
</evidence>
<comment type="similarity">
    <text evidence="2">Belongs to the TUBGCP family.</text>
</comment>
<feature type="domain" description="Gamma tubulin complex component C-terminal" evidence="7">
    <location>
        <begin position="486"/>
        <end position="819"/>
    </location>
</feature>
<dbReference type="InterPro" id="IPR042241">
    <property type="entry name" value="GCP_C_sf"/>
</dbReference>
<dbReference type="GO" id="GO:0051011">
    <property type="term" value="F:microtubule minus-end binding"/>
    <property type="evidence" value="ECO:0007669"/>
    <property type="project" value="TreeGrafter"/>
</dbReference>
<dbReference type="VEuPathDB" id="VectorBase:CSON001754"/>
<comment type="subcellular location">
    <subcellularLocation>
        <location evidence="1">Cytoplasm</location>
        <location evidence="1">Cytoskeleton</location>
    </subcellularLocation>
</comment>
<name>A0A336LV44_CULSO</name>
<evidence type="ECO:0000259" key="7">
    <source>
        <dbReference type="Pfam" id="PF04130"/>
    </source>
</evidence>
<protein>
    <submittedName>
        <fullName evidence="9">CSON001754 protein</fullName>
    </submittedName>
</protein>
<dbReference type="GO" id="GO:0000922">
    <property type="term" value="C:spindle pole"/>
    <property type="evidence" value="ECO:0007669"/>
    <property type="project" value="InterPro"/>
</dbReference>
<proteinExistence type="inferred from homology"/>
<sequence>MAKPAEIYKLIEKLCISIAGPEHKKQVQKGAVELLAGSSVSLSKKYDSNIDQRIWKHFYTRSQTKEATEFFDNYNKLKEFVDESNVKNILTFLYSLTDGHGISVDAINGNIQGAGDDLDKPKIFQIQNEMMSTFEVDQNKLTGSDAKFSHENGPRQSRSSTSNQSRSVSYRATAFLEQYELMQEVLFALIGTQGKILRKNVVTGEFKLDINKHKNIGMCEARMMLRIANVGYYYEQVKKYTRPNSGCFLRGLIGQGLVSALQKELTCYHGMVAHLQELLTYQHENVETEQDFLSLMQIMAWVYQPFDRLMWLSDIANACAKDMRGGQIASVVFAFTHHGSSIVKTIAKDLLISCCRPLQEMLIHWLVDGEIQDPHCEFFIEILPEVELDRLWHEKYRLQQKRLPAFITLDVANKIFVTGKSINFLREVCQDQNPIKTSEELQTAIHRDFAGLFEPYNDTKLHKMIDSVYLDTSKRVLDAILSQHSLIENLQALKNYLLLGQGDFIGLLMQNLKQELDRPAKELFQHDLHGIMSMALRASCAQFDEPEVLDNLTVKLMDPFEGDTGWDIFTLQYVVQGPLATLLRPSMDEYRIIFKPLWNMKRIEFVLFKVWREQLFSAKSLKKSGVASEVNKITSRLHLCTSEMIHCVHQIHYYTMFEVIECQWIDLLKNIHQSEALDDVLDAHHNFLETIKRELFLTECLSDLFIAMEAIFSAIMKLEKWQNKFFSLCQKEADARSKLESQITKSTRTGKFGVTSQQRLERDEEKRVFEASLFQLQKSLESICNEYNRYTSDFIYKLTDTQENSLQQFGIRLDFNEYYKKKDKNLHVPLTLEHIRQSSMFHSFTDSPSFRATQATSSMYSPDLFKNQQKP</sequence>
<dbReference type="PANTHER" id="PTHR19302">
    <property type="entry name" value="GAMMA TUBULIN COMPLEX PROTEIN"/>
    <property type="match status" value="1"/>
</dbReference>
<dbReference type="InterPro" id="IPR007259">
    <property type="entry name" value="GCP"/>
</dbReference>
<accession>A0A336LV44</accession>
<feature type="domain" description="Gamma tubulin complex component protein N-terminal" evidence="8">
    <location>
        <begin position="183"/>
        <end position="480"/>
    </location>
</feature>
<dbReference type="AlphaFoldDB" id="A0A336LV44"/>
<evidence type="ECO:0000313" key="9">
    <source>
        <dbReference type="EMBL" id="SSX20543.1"/>
    </source>
</evidence>
<dbReference type="GO" id="GO:0000278">
    <property type="term" value="P:mitotic cell cycle"/>
    <property type="evidence" value="ECO:0007669"/>
    <property type="project" value="TreeGrafter"/>
</dbReference>
<keyword evidence="5" id="KW-0206">Cytoskeleton</keyword>
<dbReference type="Gene3D" id="1.20.120.1900">
    <property type="entry name" value="Gamma-tubulin complex, C-terminal domain"/>
    <property type="match status" value="1"/>
</dbReference>
<reference evidence="9" key="1">
    <citation type="submission" date="2018-07" db="EMBL/GenBank/DDBJ databases">
        <authorList>
            <person name="Quirk P.G."/>
            <person name="Krulwich T.A."/>
        </authorList>
    </citation>
    <scope>NUCLEOTIDE SEQUENCE</scope>
</reference>
<dbReference type="GO" id="GO:0051321">
    <property type="term" value="P:meiotic cell cycle"/>
    <property type="evidence" value="ECO:0007669"/>
    <property type="project" value="TreeGrafter"/>
</dbReference>
<gene>
    <name evidence="9" type="primary">CSON001754</name>
</gene>
<feature type="compositionally biased region" description="Low complexity" evidence="6">
    <location>
        <begin position="155"/>
        <end position="165"/>
    </location>
</feature>
<dbReference type="Pfam" id="PF04130">
    <property type="entry name" value="GCP_C_terminal"/>
    <property type="match status" value="1"/>
</dbReference>
<evidence type="ECO:0000256" key="3">
    <source>
        <dbReference type="ARBA" id="ARBA00022490"/>
    </source>
</evidence>
<dbReference type="GO" id="GO:0005874">
    <property type="term" value="C:microtubule"/>
    <property type="evidence" value="ECO:0007669"/>
    <property type="project" value="UniProtKB-KW"/>
</dbReference>
<dbReference type="Pfam" id="PF17681">
    <property type="entry name" value="GCP_N_terminal"/>
    <property type="match status" value="1"/>
</dbReference>
<dbReference type="GO" id="GO:0007020">
    <property type="term" value="P:microtubule nucleation"/>
    <property type="evidence" value="ECO:0007669"/>
    <property type="project" value="InterPro"/>
</dbReference>
<organism evidence="9">
    <name type="scientific">Culicoides sonorensis</name>
    <name type="common">Biting midge</name>
    <dbReference type="NCBI Taxonomy" id="179676"/>
    <lineage>
        <taxon>Eukaryota</taxon>
        <taxon>Metazoa</taxon>
        <taxon>Ecdysozoa</taxon>
        <taxon>Arthropoda</taxon>
        <taxon>Hexapoda</taxon>
        <taxon>Insecta</taxon>
        <taxon>Pterygota</taxon>
        <taxon>Neoptera</taxon>
        <taxon>Endopterygota</taxon>
        <taxon>Diptera</taxon>
        <taxon>Nematocera</taxon>
        <taxon>Chironomoidea</taxon>
        <taxon>Ceratopogonidae</taxon>
        <taxon>Ceratopogoninae</taxon>
        <taxon>Culicoides</taxon>
        <taxon>Monoculicoides</taxon>
    </lineage>
</organism>
<dbReference type="OMA" id="FVNNLWS"/>
<evidence type="ECO:0000256" key="6">
    <source>
        <dbReference type="SAM" id="MobiDB-lite"/>
    </source>
</evidence>
<keyword evidence="4" id="KW-0493">Microtubule</keyword>
<evidence type="ECO:0000256" key="2">
    <source>
        <dbReference type="ARBA" id="ARBA00010337"/>
    </source>
</evidence>
<dbReference type="GO" id="GO:0031122">
    <property type="term" value="P:cytoplasmic microtubule organization"/>
    <property type="evidence" value="ECO:0007669"/>
    <property type="project" value="TreeGrafter"/>
</dbReference>
<dbReference type="InterPro" id="IPR040457">
    <property type="entry name" value="GCP_C"/>
</dbReference>
<keyword evidence="3" id="KW-0963">Cytoplasm</keyword>
<evidence type="ECO:0000256" key="5">
    <source>
        <dbReference type="ARBA" id="ARBA00023212"/>
    </source>
</evidence>
<dbReference type="GO" id="GO:0051225">
    <property type="term" value="P:spindle assembly"/>
    <property type="evidence" value="ECO:0007669"/>
    <property type="project" value="TreeGrafter"/>
</dbReference>
<dbReference type="GO" id="GO:0000930">
    <property type="term" value="C:gamma-tubulin complex"/>
    <property type="evidence" value="ECO:0007669"/>
    <property type="project" value="TreeGrafter"/>
</dbReference>
<feature type="region of interest" description="Disordered" evidence="6">
    <location>
        <begin position="145"/>
        <end position="165"/>
    </location>
</feature>
<dbReference type="PANTHER" id="PTHR19302:SF14">
    <property type="entry name" value="GAMMA-TUBULIN COMPLEX COMPONENT 3"/>
    <property type="match status" value="1"/>
</dbReference>
<dbReference type="EMBL" id="UFQT01000127">
    <property type="protein sequence ID" value="SSX20543.1"/>
    <property type="molecule type" value="Genomic_DNA"/>
</dbReference>
<dbReference type="InterPro" id="IPR041470">
    <property type="entry name" value="GCP_N"/>
</dbReference>
<evidence type="ECO:0000259" key="8">
    <source>
        <dbReference type="Pfam" id="PF17681"/>
    </source>
</evidence>
<dbReference type="GO" id="GO:0043015">
    <property type="term" value="F:gamma-tubulin binding"/>
    <property type="evidence" value="ECO:0007669"/>
    <property type="project" value="InterPro"/>
</dbReference>